<keyword evidence="2" id="KW-0472">Membrane</keyword>
<protein>
    <submittedName>
        <fullName evidence="4">AarF/ABC1/UbiB kinase family protein</fullName>
    </submittedName>
</protein>
<keyword evidence="4" id="KW-0808">Transferase</keyword>
<dbReference type="PANTHER" id="PTHR10566">
    <property type="entry name" value="CHAPERONE-ACTIVITY OF BC1 COMPLEX CABC1 -RELATED"/>
    <property type="match status" value="1"/>
</dbReference>
<evidence type="ECO:0000256" key="2">
    <source>
        <dbReference type="SAM" id="Phobius"/>
    </source>
</evidence>
<dbReference type="GO" id="GO:0016301">
    <property type="term" value="F:kinase activity"/>
    <property type="evidence" value="ECO:0007669"/>
    <property type="project" value="UniProtKB-KW"/>
</dbReference>
<sequence>MHVNGQHLMRTSRILRFLVRYRRSGMFTGLDLRVPMGMEAEAEAADHRPDQFVDDLEALGPTFVKLGQALSTRPDVVPAIYLESLARMQSQVTPVPWAAIRPQLENALGMPLERVFASIDEVPLGSASLAQVHGARLLDGRAVAVKIQRPGIAEEVRHDLATLESIASGVDRTTGLGQRVRFSDWVHEFRKALHDELDYCLEAANLERFSEHLADYPDLLVPRPVWELTNSRVLVMELIEGLRPDESARRRWPSYRLEELCESLLRGYLDQIFVYGEIHADPHPGNLLITGDGRMAIFDLGMVVHVPPRQRTRLLKLMFSAVDGRGDEAVDEVIALGTRLEEFDEERYLREAGQLIARYAAHADLQGYSEGRLMLDLTRIGAACGLRSPPELSLLGRALLHLEGVCRMLAPGLMVKPVFEDHFPRVVRAQMKRSMSLPSLAVEAVELQGLMQDAPRKVSAALSLIAENRLQVRITGLQESRLMENLQKIANRIAAGIVIAALILASALLLRAQPGGLPVGAAKLAMVLFLVATALGLGLVISALMHDRKAKPPEERGPRG</sequence>
<dbReference type="RefSeq" id="WP_194931818.1">
    <property type="nucleotide sequence ID" value="NZ_JADLZT010000007.1"/>
</dbReference>
<dbReference type="CDD" id="cd05121">
    <property type="entry name" value="ABC1_ADCK3-like"/>
    <property type="match status" value="1"/>
</dbReference>
<proteinExistence type="inferred from homology"/>
<dbReference type="Pfam" id="PF03109">
    <property type="entry name" value="ABC1"/>
    <property type="match status" value="1"/>
</dbReference>
<keyword evidence="2" id="KW-1133">Transmembrane helix</keyword>
<dbReference type="PANTHER" id="PTHR10566:SF113">
    <property type="entry name" value="PROTEIN ACTIVITY OF BC1 COMPLEX KINASE 7, CHLOROPLASTIC"/>
    <property type="match status" value="1"/>
</dbReference>
<dbReference type="EMBL" id="JADLZT010000007">
    <property type="protein sequence ID" value="MBF6025223.1"/>
    <property type="molecule type" value="Genomic_DNA"/>
</dbReference>
<comment type="similarity">
    <text evidence="1">Belongs to the protein kinase superfamily. ADCK protein kinase family.</text>
</comment>
<dbReference type="InterPro" id="IPR004147">
    <property type="entry name" value="ABC1_dom"/>
</dbReference>
<dbReference type="SUPFAM" id="SSF56112">
    <property type="entry name" value="Protein kinase-like (PK-like)"/>
    <property type="match status" value="1"/>
</dbReference>
<dbReference type="Proteomes" id="UP001429984">
    <property type="component" value="Unassembled WGS sequence"/>
</dbReference>
<keyword evidence="2" id="KW-0812">Transmembrane</keyword>
<evidence type="ECO:0000259" key="3">
    <source>
        <dbReference type="Pfam" id="PF03109"/>
    </source>
</evidence>
<evidence type="ECO:0000313" key="5">
    <source>
        <dbReference type="Proteomes" id="UP001429984"/>
    </source>
</evidence>
<dbReference type="InterPro" id="IPR050154">
    <property type="entry name" value="UbiB_kinase"/>
</dbReference>
<reference evidence="4 5" key="1">
    <citation type="submission" date="2020-11" db="EMBL/GenBank/DDBJ databases">
        <title>Draft Genome Sequence and Secondary Metabolite Biosynthetic Potential of the Lysobacter niastensis Type strain DSM 18481.</title>
        <authorList>
            <person name="Turrini P."/>
            <person name="Artuso I."/>
            <person name="Tescari M."/>
            <person name="Lugli G.A."/>
            <person name="Frangipani E."/>
            <person name="Ventura M."/>
            <person name="Visca P."/>
        </authorList>
    </citation>
    <scope>NUCLEOTIDE SEQUENCE [LARGE SCALE GENOMIC DNA]</scope>
    <source>
        <strain evidence="4 5">DSM 18481</strain>
    </source>
</reference>
<gene>
    <name evidence="4" type="ORF">IU514_14410</name>
</gene>
<feature type="transmembrane region" description="Helical" evidence="2">
    <location>
        <begin position="489"/>
        <end position="512"/>
    </location>
</feature>
<comment type="caution">
    <text evidence="4">The sequence shown here is derived from an EMBL/GenBank/DDBJ whole genome shotgun (WGS) entry which is preliminary data.</text>
</comment>
<name>A0ABS0B8I7_9GAMM</name>
<organism evidence="4 5">
    <name type="scientific">Lysobacter niastensis</name>
    <dbReference type="NCBI Taxonomy" id="380629"/>
    <lineage>
        <taxon>Bacteria</taxon>
        <taxon>Pseudomonadati</taxon>
        <taxon>Pseudomonadota</taxon>
        <taxon>Gammaproteobacteria</taxon>
        <taxon>Lysobacterales</taxon>
        <taxon>Lysobacteraceae</taxon>
        <taxon>Lysobacter</taxon>
    </lineage>
</organism>
<feature type="domain" description="ABC1 atypical kinase-like" evidence="3">
    <location>
        <begin position="87"/>
        <end position="324"/>
    </location>
</feature>
<keyword evidence="5" id="KW-1185">Reference proteome</keyword>
<accession>A0ABS0B8I7</accession>
<dbReference type="InterPro" id="IPR011009">
    <property type="entry name" value="Kinase-like_dom_sf"/>
</dbReference>
<evidence type="ECO:0000256" key="1">
    <source>
        <dbReference type="ARBA" id="ARBA00009670"/>
    </source>
</evidence>
<feature type="transmembrane region" description="Helical" evidence="2">
    <location>
        <begin position="524"/>
        <end position="546"/>
    </location>
</feature>
<evidence type="ECO:0000313" key="4">
    <source>
        <dbReference type="EMBL" id="MBF6025223.1"/>
    </source>
</evidence>
<keyword evidence="4" id="KW-0418">Kinase</keyword>